<comment type="caution">
    <text evidence="2">The sequence shown here is derived from an EMBL/GenBank/DDBJ whole genome shotgun (WGS) entry which is preliminary data.</text>
</comment>
<protein>
    <submittedName>
        <fullName evidence="2">Uncharacterized protein</fullName>
    </submittedName>
</protein>
<feature type="signal peptide" evidence="1">
    <location>
        <begin position="1"/>
        <end position="19"/>
    </location>
</feature>
<feature type="chain" id="PRO_5020510537" evidence="1">
    <location>
        <begin position="20"/>
        <end position="127"/>
    </location>
</feature>
<sequence length="127" mass="13782">MRHCFLSIVLIFSVSPSIAQTNVFPSNGNVGIGTTNPTAKISFNNLEDHSDNPDGITWYNPNPLAYGIHRTAGAWTGPNFQQLRLSWDTGIILDPGILFGKSYVDIQGAGLRVTAGNVGWDTRHEGL</sequence>
<evidence type="ECO:0000256" key="1">
    <source>
        <dbReference type="SAM" id="SignalP"/>
    </source>
</evidence>
<organism evidence="2 3">
    <name type="scientific">Pedobacter hiemivivus</name>
    <dbReference type="NCBI Taxonomy" id="2530454"/>
    <lineage>
        <taxon>Bacteria</taxon>
        <taxon>Pseudomonadati</taxon>
        <taxon>Bacteroidota</taxon>
        <taxon>Sphingobacteriia</taxon>
        <taxon>Sphingobacteriales</taxon>
        <taxon>Sphingobacteriaceae</taxon>
        <taxon>Pedobacter</taxon>
    </lineage>
</organism>
<dbReference type="AlphaFoldDB" id="A0A4R0NBW6"/>
<reference evidence="2 3" key="1">
    <citation type="submission" date="2019-02" db="EMBL/GenBank/DDBJ databases">
        <title>Pedobacter sp. RP-3-8 sp. nov., isolated from Arctic soil.</title>
        <authorList>
            <person name="Dahal R.H."/>
        </authorList>
    </citation>
    <scope>NUCLEOTIDE SEQUENCE [LARGE SCALE GENOMIC DNA]</scope>
    <source>
        <strain evidence="2 3">RP-3-8</strain>
    </source>
</reference>
<name>A0A4R0NBW6_9SPHI</name>
<gene>
    <name evidence="2" type="ORF">EZ444_07200</name>
</gene>
<evidence type="ECO:0000313" key="3">
    <source>
        <dbReference type="Proteomes" id="UP000291117"/>
    </source>
</evidence>
<keyword evidence="1" id="KW-0732">Signal</keyword>
<dbReference type="OrthoDB" id="1357586at2"/>
<accession>A0A4R0NBW6</accession>
<dbReference type="Proteomes" id="UP000291117">
    <property type="component" value="Unassembled WGS sequence"/>
</dbReference>
<dbReference type="EMBL" id="SJSM01000003">
    <property type="protein sequence ID" value="TCC97695.1"/>
    <property type="molecule type" value="Genomic_DNA"/>
</dbReference>
<proteinExistence type="predicted"/>
<evidence type="ECO:0000313" key="2">
    <source>
        <dbReference type="EMBL" id="TCC97695.1"/>
    </source>
</evidence>
<dbReference type="RefSeq" id="WP_131608055.1">
    <property type="nucleotide sequence ID" value="NZ_SJSM01000003.1"/>
</dbReference>
<keyword evidence="3" id="KW-1185">Reference proteome</keyword>